<evidence type="ECO:0000256" key="2">
    <source>
        <dbReference type="ARBA" id="ARBA00011748"/>
    </source>
</evidence>
<dbReference type="GO" id="GO:0005198">
    <property type="term" value="F:structural molecule activity"/>
    <property type="evidence" value="ECO:0007669"/>
    <property type="project" value="UniProtKB-ARBA"/>
</dbReference>
<comment type="similarity">
    <text evidence="1">Belongs to the NifU family.</text>
</comment>
<name>A0ABD1Z2Z9_9MARC</name>
<comment type="subunit">
    <text evidence="2">Homodimer; disulfide-linked.</text>
</comment>
<evidence type="ECO:0000313" key="4">
    <source>
        <dbReference type="EMBL" id="KAL2642113.1"/>
    </source>
</evidence>
<dbReference type="EMBL" id="JBHFFA010000002">
    <property type="protein sequence ID" value="KAL2642113.1"/>
    <property type="molecule type" value="Genomic_DNA"/>
</dbReference>
<dbReference type="Gene3D" id="3.30.300.130">
    <property type="entry name" value="Fe-S cluster assembly (FSCA)"/>
    <property type="match status" value="2"/>
</dbReference>
<feature type="domain" description="NIF system FeS cluster assembly NifU C-terminal" evidence="3">
    <location>
        <begin position="339"/>
        <end position="398"/>
    </location>
</feature>
<gene>
    <name evidence="4" type="ORF">R1flu_009700</name>
</gene>
<evidence type="ECO:0000256" key="1">
    <source>
        <dbReference type="ARBA" id="ARBA00006420"/>
    </source>
</evidence>
<evidence type="ECO:0000313" key="5">
    <source>
        <dbReference type="Proteomes" id="UP001605036"/>
    </source>
</evidence>
<dbReference type="FunFam" id="3.30.300.130:FF:000003">
    <property type="entry name" value="NifU-like protein 3, chloroplastic"/>
    <property type="match status" value="1"/>
</dbReference>
<sequence length="481" mass="52285">MEVLARSQLCSPSAARAMVGSTFSHTSSSSGSWTQLGFAHGITRPFGKSLQRRKKDANANFVVRGDAQRQQLENLSGVVTDDAVPEGHKGLHGFLYGEGGADIHNSGSKEFTGREGEDDGTTILGYEEYVSARESVKFSGVYGVHNSNGDLEYVGYSRNVVLSLKGHRAKVGAEKCASVRVKLFTAASIVSRAKLEEERKMWIQFAFQVPPGNSHEIHLWEGNSSAPLQHMTEEERKEYEEKKLKMRKAMGENLYDDVAGEDDDSKTIRMKLLQATEGDDWSSVIDGQTSQTIQRPPIGFDEEVEIQEPESQIVSPFAKPVNGSLSSTESYELTIANVDLVLNEVRPYLIADGGNVEVVGIDDGVVSLRLQGACGTCPSSTTTMKMGIERVLNEKFGDSLKGVVQVDQQEIGATLAGVNSHLDILRPAINNYGGFVEVVTVSPCRGEVVVKFKGPVPIGMGIQAAIKDKFPDIRTVTLIDP</sequence>
<comment type="caution">
    <text evidence="4">The sequence shown here is derived from an EMBL/GenBank/DDBJ whole genome shotgun (WGS) entry which is preliminary data.</text>
</comment>
<dbReference type="Pfam" id="PF01106">
    <property type="entry name" value="NifU"/>
    <property type="match status" value="1"/>
</dbReference>
<keyword evidence="5" id="KW-1185">Reference proteome</keyword>
<dbReference type="Proteomes" id="UP001605036">
    <property type="component" value="Unassembled WGS sequence"/>
</dbReference>
<dbReference type="InterPro" id="IPR034904">
    <property type="entry name" value="FSCA_dom_sf"/>
</dbReference>
<dbReference type="PANTHER" id="PTHR11178">
    <property type="entry name" value="IRON-SULFUR CLUSTER SCAFFOLD PROTEIN NFU-RELATED"/>
    <property type="match status" value="1"/>
</dbReference>
<reference evidence="4 5" key="1">
    <citation type="submission" date="2024-09" db="EMBL/GenBank/DDBJ databases">
        <title>Chromosome-scale assembly of Riccia fluitans.</title>
        <authorList>
            <person name="Paukszto L."/>
            <person name="Sawicki J."/>
            <person name="Karawczyk K."/>
            <person name="Piernik-Szablinska J."/>
            <person name="Szczecinska M."/>
            <person name="Mazdziarz M."/>
        </authorList>
    </citation>
    <scope>NUCLEOTIDE SEQUENCE [LARGE SCALE GENOMIC DNA]</scope>
    <source>
        <strain evidence="4">Rf_01</strain>
        <tissue evidence="4">Aerial parts of the thallus</tissue>
    </source>
</reference>
<protein>
    <recommendedName>
        <fullName evidence="3">NIF system FeS cluster assembly NifU C-terminal domain-containing protein</fullName>
    </recommendedName>
</protein>
<accession>A0ABD1Z2Z9</accession>
<dbReference type="GO" id="GO:0009536">
    <property type="term" value="C:plastid"/>
    <property type="evidence" value="ECO:0007669"/>
    <property type="project" value="UniProtKB-ARBA"/>
</dbReference>
<dbReference type="AlphaFoldDB" id="A0ABD1Z2Z9"/>
<dbReference type="InterPro" id="IPR001075">
    <property type="entry name" value="NIF_FeS_clus_asmbl_NifU_C"/>
</dbReference>
<evidence type="ECO:0000259" key="3">
    <source>
        <dbReference type="Pfam" id="PF01106"/>
    </source>
</evidence>
<organism evidence="4 5">
    <name type="scientific">Riccia fluitans</name>
    <dbReference type="NCBI Taxonomy" id="41844"/>
    <lineage>
        <taxon>Eukaryota</taxon>
        <taxon>Viridiplantae</taxon>
        <taxon>Streptophyta</taxon>
        <taxon>Embryophyta</taxon>
        <taxon>Marchantiophyta</taxon>
        <taxon>Marchantiopsida</taxon>
        <taxon>Marchantiidae</taxon>
        <taxon>Marchantiales</taxon>
        <taxon>Ricciaceae</taxon>
        <taxon>Riccia</taxon>
    </lineage>
</organism>
<proteinExistence type="inferred from homology"/>
<dbReference type="PANTHER" id="PTHR11178:SF15">
    <property type="entry name" value="NIFU-LIKE PROTEIN 1, CHLOROPLASTIC"/>
    <property type="match status" value="1"/>
</dbReference>
<dbReference type="SUPFAM" id="SSF117916">
    <property type="entry name" value="Fe-S cluster assembly (FSCA) domain-like"/>
    <property type="match status" value="1"/>
</dbReference>